<sequence>MSSPGPRSVTGQALVQRRRTARHLAPQELVGQGTDACPDKSLCLYEDPNLNQAKAARIWAFPLTKARTDYTLQGHAAANQPSSGYLKAPDRLWAADLYSSDTCNFKGKQEQSRLSIRPNEPYNSLDGHKGRMKSLVFVATESGLQEHWRTTNKTVNLNDKVGCVSVTGTKKPVNKPPEAVPDAAPEIRELVGQGSGACPDMNLCLYEDLNLNQGKAARIWAFRITEARNDYTLQGHAAAKKPSSGYMKAPNLGWAAFLFPDYTCGFEGKRDAEGLSFRRNEAYNSLNGHNGRAKRYGYFNKKGKRTKDKVWGITDETLNLNDRAGCVTVGAYKNTDGLRPAYDGDMH</sequence>
<dbReference type="Proteomes" id="UP000636661">
    <property type="component" value="Unassembled WGS sequence"/>
</dbReference>
<evidence type="ECO:0000313" key="1">
    <source>
        <dbReference type="EMBL" id="GGU67795.1"/>
    </source>
</evidence>
<gene>
    <name evidence="1" type="ORF">GCM10010274_65270</name>
</gene>
<name>A0A918I4R6_9ACTN</name>
<dbReference type="AlphaFoldDB" id="A0A918I4R6"/>
<organism evidence="1 2">
    <name type="scientific">Streptomyces lavendofoliae</name>
    <dbReference type="NCBI Taxonomy" id="67314"/>
    <lineage>
        <taxon>Bacteria</taxon>
        <taxon>Bacillati</taxon>
        <taxon>Actinomycetota</taxon>
        <taxon>Actinomycetes</taxon>
        <taxon>Kitasatosporales</taxon>
        <taxon>Streptomycetaceae</taxon>
        <taxon>Streptomyces</taxon>
    </lineage>
</organism>
<keyword evidence="2" id="KW-1185">Reference proteome</keyword>
<evidence type="ECO:0000313" key="2">
    <source>
        <dbReference type="Proteomes" id="UP000636661"/>
    </source>
</evidence>
<dbReference type="RefSeq" id="WP_189554869.1">
    <property type="nucleotide sequence ID" value="NZ_BMTP01000033.1"/>
</dbReference>
<comment type="caution">
    <text evidence="1">The sequence shown here is derived from an EMBL/GenBank/DDBJ whole genome shotgun (WGS) entry which is preliminary data.</text>
</comment>
<proteinExistence type="predicted"/>
<accession>A0A918I4R6</accession>
<dbReference type="EMBL" id="BMTP01000033">
    <property type="protein sequence ID" value="GGU67795.1"/>
    <property type="molecule type" value="Genomic_DNA"/>
</dbReference>
<reference evidence="1" key="1">
    <citation type="journal article" date="2014" name="Int. J. Syst. Evol. Microbiol.">
        <title>Complete genome sequence of Corynebacterium casei LMG S-19264T (=DSM 44701T), isolated from a smear-ripened cheese.</title>
        <authorList>
            <consortium name="US DOE Joint Genome Institute (JGI-PGF)"/>
            <person name="Walter F."/>
            <person name="Albersmeier A."/>
            <person name="Kalinowski J."/>
            <person name="Ruckert C."/>
        </authorList>
    </citation>
    <scope>NUCLEOTIDE SEQUENCE</scope>
    <source>
        <strain evidence="1">JCM 4391</strain>
    </source>
</reference>
<reference evidence="1" key="2">
    <citation type="submission" date="2020-09" db="EMBL/GenBank/DDBJ databases">
        <authorList>
            <person name="Sun Q."/>
            <person name="Ohkuma M."/>
        </authorList>
    </citation>
    <scope>NUCLEOTIDE SEQUENCE</scope>
    <source>
        <strain evidence="1">JCM 4391</strain>
    </source>
</reference>
<protein>
    <submittedName>
        <fullName evidence="1">Uncharacterized protein</fullName>
    </submittedName>
</protein>